<proteinExistence type="predicted"/>
<dbReference type="EMBL" id="CAKOGL010000023">
    <property type="protein sequence ID" value="CAH2100860.1"/>
    <property type="molecule type" value="Genomic_DNA"/>
</dbReference>
<dbReference type="PROSITE" id="PS51029">
    <property type="entry name" value="MADF"/>
    <property type="match status" value="1"/>
</dbReference>
<feature type="region of interest" description="Disordered" evidence="1">
    <location>
        <begin position="124"/>
        <end position="145"/>
    </location>
</feature>
<evidence type="ECO:0000259" key="2">
    <source>
        <dbReference type="PROSITE" id="PS51029"/>
    </source>
</evidence>
<evidence type="ECO:0000313" key="4">
    <source>
        <dbReference type="Proteomes" id="UP001153954"/>
    </source>
</evidence>
<dbReference type="GO" id="GO:0005667">
    <property type="term" value="C:transcription regulator complex"/>
    <property type="evidence" value="ECO:0007669"/>
    <property type="project" value="TreeGrafter"/>
</dbReference>
<dbReference type="PANTHER" id="PTHR12243:SF69">
    <property type="entry name" value="SI:CH73-59F11.3"/>
    <property type="match status" value="1"/>
</dbReference>
<dbReference type="AlphaFoldDB" id="A0AAU9USI6"/>
<name>A0AAU9USI6_EUPED</name>
<dbReference type="SMART" id="SM00595">
    <property type="entry name" value="MADF"/>
    <property type="match status" value="1"/>
</dbReference>
<feature type="compositionally biased region" description="Polar residues" evidence="1">
    <location>
        <begin position="131"/>
        <end position="144"/>
    </location>
</feature>
<dbReference type="Pfam" id="PF10545">
    <property type="entry name" value="MADF_DNA_bdg"/>
    <property type="match status" value="1"/>
</dbReference>
<dbReference type="GO" id="GO:0005634">
    <property type="term" value="C:nucleus"/>
    <property type="evidence" value="ECO:0007669"/>
    <property type="project" value="TreeGrafter"/>
</dbReference>
<dbReference type="InterPro" id="IPR006578">
    <property type="entry name" value="MADF-dom"/>
</dbReference>
<evidence type="ECO:0000313" key="3">
    <source>
        <dbReference type="EMBL" id="CAH2100860.1"/>
    </source>
</evidence>
<organism evidence="3 4">
    <name type="scientific">Euphydryas editha</name>
    <name type="common">Edith's checkerspot</name>
    <dbReference type="NCBI Taxonomy" id="104508"/>
    <lineage>
        <taxon>Eukaryota</taxon>
        <taxon>Metazoa</taxon>
        <taxon>Ecdysozoa</taxon>
        <taxon>Arthropoda</taxon>
        <taxon>Hexapoda</taxon>
        <taxon>Insecta</taxon>
        <taxon>Pterygota</taxon>
        <taxon>Neoptera</taxon>
        <taxon>Endopterygota</taxon>
        <taxon>Lepidoptera</taxon>
        <taxon>Glossata</taxon>
        <taxon>Ditrysia</taxon>
        <taxon>Papilionoidea</taxon>
        <taxon>Nymphalidae</taxon>
        <taxon>Nymphalinae</taxon>
        <taxon>Euphydryas</taxon>
    </lineage>
</organism>
<dbReference type="Proteomes" id="UP001153954">
    <property type="component" value="Unassembled WGS sequence"/>
</dbReference>
<reference evidence="3" key="1">
    <citation type="submission" date="2022-03" db="EMBL/GenBank/DDBJ databases">
        <authorList>
            <person name="Tunstrom K."/>
        </authorList>
    </citation>
    <scope>NUCLEOTIDE SEQUENCE</scope>
</reference>
<evidence type="ECO:0000256" key="1">
    <source>
        <dbReference type="SAM" id="MobiDB-lite"/>
    </source>
</evidence>
<feature type="domain" description="MADF" evidence="2">
    <location>
        <begin position="6"/>
        <end position="108"/>
    </location>
</feature>
<dbReference type="PANTHER" id="PTHR12243">
    <property type="entry name" value="MADF DOMAIN TRANSCRIPTION FACTOR"/>
    <property type="match status" value="1"/>
</dbReference>
<gene>
    <name evidence="3" type="ORF">EEDITHA_LOCUS15673</name>
</gene>
<protein>
    <recommendedName>
        <fullName evidence="2">MADF domain-containing protein</fullName>
    </recommendedName>
</protein>
<keyword evidence="4" id="KW-1185">Reference proteome</keyword>
<sequence>MFDIEKFILEVKERPALYDVQLAEYRNREIKAKYWYDVGSAMFTEWDDLTSKEKKEKGLELMTKWKSLRDQFRKELKLQQCPKSGQAASKRRKYVHYDALLFLKKHTEHASTSSNMINEDSQDIFDDDESSVNTNTSVTEPSTSNKKKTLVQMFLESNKEISNVMRESIDIQRNNVQPQYRDERGNEAFFRSVLPLMDKIKEDCLIDARTEIMAVIKKYTPSSHTFLDSYSRTSTPTSEDDIAQMLEHFDGM</sequence>
<dbReference type="InterPro" id="IPR039353">
    <property type="entry name" value="TF_Adf1"/>
</dbReference>
<accession>A0AAU9USI6</accession>
<comment type="caution">
    <text evidence="3">The sequence shown here is derived from an EMBL/GenBank/DDBJ whole genome shotgun (WGS) entry which is preliminary data.</text>
</comment>
<dbReference type="GO" id="GO:0006357">
    <property type="term" value="P:regulation of transcription by RNA polymerase II"/>
    <property type="evidence" value="ECO:0007669"/>
    <property type="project" value="TreeGrafter"/>
</dbReference>